<dbReference type="InterPro" id="IPR001509">
    <property type="entry name" value="Epimerase_deHydtase"/>
</dbReference>
<dbReference type="OrthoDB" id="9795501at2"/>
<accession>A0A4R6UFF5</accession>
<dbReference type="SUPFAM" id="SSF51735">
    <property type="entry name" value="NAD(P)-binding Rossmann-fold domains"/>
    <property type="match status" value="1"/>
</dbReference>
<dbReference type="PANTHER" id="PTHR43245">
    <property type="entry name" value="BIFUNCTIONAL POLYMYXIN RESISTANCE PROTEIN ARNA"/>
    <property type="match status" value="1"/>
</dbReference>
<sequence>MRVLVTGGSGRLGRSVVTALSERGHDVTSVDLAPGPDLPGVENVVADLLDEAAREEVFAAARPEGVIHLAGIAVPFGRPDLEILDVNTRLAWAVLSAAVGCGARAATAASSPTVFGYNTPGWKPRYLPIDEAHPVAPWHSYGLSKAIIEETVRTLARTSGDCVLSAVRPGYVIAPEEWAGAPTQLGHTLAERLADPELAAGSLFNYIDARDAAELFALVVENPGRVRNGQMFNAVADDPLSTRPLNELLPRFHPGTEGLADALADGRAAFSSGAAERALGWRPRRHWRTELAPLPATSASDMDA</sequence>
<keyword evidence="3" id="KW-1185">Reference proteome</keyword>
<dbReference type="AlphaFoldDB" id="A0A4R6UFF5"/>
<gene>
    <name evidence="2" type="ORF">EV190_13118</name>
</gene>
<organism evidence="2 3">
    <name type="scientific">Actinorugispora endophytica</name>
    <dbReference type="NCBI Taxonomy" id="1605990"/>
    <lineage>
        <taxon>Bacteria</taxon>
        <taxon>Bacillati</taxon>
        <taxon>Actinomycetota</taxon>
        <taxon>Actinomycetes</taxon>
        <taxon>Streptosporangiales</taxon>
        <taxon>Nocardiopsidaceae</taxon>
        <taxon>Actinorugispora</taxon>
    </lineage>
</organism>
<dbReference type="Gene3D" id="3.40.50.720">
    <property type="entry name" value="NAD(P)-binding Rossmann-like Domain"/>
    <property type="match status" value="1"/>
</dbReference>
<dbReference type="EMBL" id="SNYN01000031">
    <property type="protein sequence ID" value="TDQ45501.1"/>
    <property type="molecule type" value="Genomic_DNA"/>
</dbReference>
<dbReference type="PANTHER" id="PTHR43245:SF55">
    <property type="entry name" value="NAD(P)-BINDING DOMAIN-CONTAINING PROTEIN"/>
    <property type="match status" value="1"/>
</dbReference>
<reference evidence="2 3" key="1">
    <citation type="submission" date="2019-03" db="EMBL/GenBank/DDBJ databases">
        <title>Genomic Encyclopedia of Type Strains, Phase IV (KMG-IV): sequencing the most valuable type-strain genomes for metagenomic binning, comparative biology and taxonomic classification.</title>
        <authorList>
            <person name="Goeker M."/>
        </authorList>
    </citation>
    <scope>NUCLEOTIDE SEQUENCE [LARGE SCALE GENOMIC DNA]</scope>
    <source>
        <strain evidence="2 3">DSM 46770</strain>
    </source>
</reference>
<name>A0A4R6UFF5_9ACTN</name>
<dbReference type="Proteomes" id="UP000295281">
    <property type="component" value="Unassembled WGS sequence"/>
</dbReference>
<comment type="caution">
    <text evidence="2">The sequence shown here is derived from an EMBL/GenBank/DDBJ whole genome shotgun (WGS) entry which is preliminary data.</text>
</comment>
<evidence type="ECO:0000313" key="2">
    <source>
        <dbReference type="EMBL" id="TDQ45501.1"/>
    </source>
</evidence>
<proteinExistence type="predicted"/>
<evidence type="ECO:0000313" key="3">
    <source>
        <dbReference type="Proteomes" id="UP000295281"/>
    </source>
</evidence>
<dbReference type="Pfam" id="PF01370">
    <property type="entry name" value="Epimerase"/>
    <property type="match status" value="1"/>
</dbReference>
<dbReference type="InterPro" id="IPR036291">
    <property type="entry name" value="NAD(P)-bd_dom_sf"/>
</dbReference>
<protein>
    <submittedName>
        <fullName evidence="2">Nucleoside-diphosphate-sugar epimerase</fullName>
    </submittedName>
</protein>
<evidence type="ECO:0000259" key="1">
    <source>
        <dbReference type="Pfam" id="PF01370"/>
    </source>
</evidence>
<dbReference type="InterPro" id="IPR050177">
    <property type="entry name" value="Lipid_A_modif_metabolic_enz"/>
</dbReference>
<dbReference type="RefSeq" id="WP_133743487.1">
    <property type="nucleotide sequence ID" value="NZ_SNYN01000031.1"/>
</dbReference>
<feature type="domain" description="NAD-dependent epimerase/dehydratase" evidence="1">
    <location>
        <begin position="3"/>
        <end position="233"/>
    </location>
</feature>